<sequence>MSVYLLSAILVGLKLKMNGNLTLYPVEKKQTTRKKEFDDSAKTSDQNNEFNQGVTSNHKVDKLRFCEHCHAWTVNRKFGRVYTYEPLCSVCGADFKTHFKKWRLSNVLKNVVKLTWITRPLIAAIFVVFCRFCRFCTVGTKRGVNRDNGYL</sequence>
<proteinExistence type="predicted"/>
<dbReference type="AlphaFoldDB" id="A0A0H3ZPV3"/>
<protein>
    <submittedName>
        <fullName evidence="1">Uncharacterized protein</fullName>
    </submittedName>
</protein>
<dbReference type="EMBL" id="KP795459">
    <property type="protein sequence ID" value="AKN35949.1"/>
    <property type="molecule type" value="Genomic_DNA"/>
</dbReference>
<accession>A0A0H3ZPV3</accession>
<name>A0A0H3ZPV3_VIBSP</name>
<reference evidence="1" key="1">
    <citation type="journal article" date="2015" name="MBio">
        <title>Eco-Evolutionary Dynamics of Episomes among Ecologically Cohesive Bacterial Populations.</title>
        <authorList>
            <person name="Xue H."/>
            <person name="Cordero O.X."/>
            <person name="Camas F.M."/>
            <person name="Trimble W."/>
            <person name="Meyer F."/>
            <person name="Guglielmini J."/>
            <person name="Rocha E.P."/>
            <person name="Polz M.F."/>
        </authorList>
    </citation>
    <scope>NUCLEOTIDE SEQUENCE</scope>
    <source>
        <strain evidence="1">5S_118</strain>
    </source>
</reference>
<evidence type="ECO:0000313" key="1">
    <source>
        <dbReference type="EMBL" id="AKN35949.1"/>
    </source>
</evidence>
<organism evidence="1">
    <name type="scientific">Vibrio splendidus</name>
    <dbReference type="NCBI Taxonomy" id="29497"/>
    <lineage>
        <taxon>Bacteria</taxon>
        <taxon>Pseudomonadati</taxon>
        <taxon>Pseudomonadota</taxon>
        <taxon>Gammaproteobacteria</taxon>
        <taxon>Vibrionales</taxon>
        <taxon>Vibrionaceae</taxon>
        <taxon>Vibrio</taxon>
    </lineage>
</organism>